<keyword evidence="2" id="KW-0560">Oxidoreductase</keyword>
<dbReference type="PANTHER" id="PTHR44196:SF1">
    <property type="entry name" value="DEHYDROGENASE_REDUCTASE SDR FAMILY MEMBER 7B"/>
    <property type="match status" value="1"/>
</dbReference>
<dbReference type="PANTHER" id="PTHR44196">
    <property type="entry name" value="DEHYDROGENASE/REDUCTASE SDR FAMILY MEMBER 7B"/>
    <property type="match status" value="1"/>
</dbReference>
<organism evidence="3 4">
    <name type="scientific">Hypericibacter adhaerens</name>
    <dbReference type="NCBI Taxonomy" id="2602016"/>
    <lineage>
        <taxon>Bacteria</taxon>
        <taxon>Pseudomonadati</taxon>
        <taxon>Pseudomonadota</taxon>
        <taxon>Alphaproteobacteria</taxon>
        <taxon>Rhodospirillales</taxon>
        <taxon>Dongiaceae</taxon>
        <taxon>Hypericibacter</taxon>
    </lineage>
</organism>
<dbReference type="PRINTS" id="PR00081">
    <property type="entry name" value="GDHRDH"/>
</dbReference>
<proteinExistence type="inferred from homology"/>
<dbReference type="InterPro" id="IPR036291">
    <property type="entry name" value="NAD(P)-bd_dom_sf"/>
</dbReference>
<dbReference type="OrthoDB" id="335726at2"/>
<evidence type="ECO:0000313" key="4">
    <source>
        <dbReference type="Proteomes" id="UP000325797"/>
    </source>
</evidence>
<evidence type="ECO:0000256" key="2">
    <source>
        <dbReference type="ARBA" id="ARBA00023002"/>
    </source>
</evidence>
<dbReference type="GO" id="GO:0016020">
    <property type="term" value="C:membrane"/>
    <property type="evidence" value="ECO:0007669"/>
    <property type="project" value="TreeGrafter"/>
</dbReference>
<dbReference type="Pfam" id="PF00106">
    <property type="entry name" value="adh_short"/>
    <property type="match status" value="1"/>
</dbReference>
<dbReference type="SUPFAM" id="SSF51735">
    <property type="entry name" value="NAD(P)-binding Rossmann-fold domains"/>
    <property type="match status" value="1"/>
</dbReference>
<sequence length="248" mass="27267">MSGARHLLVLGATSAIAQAYARRCASADLRCTLVGRHEDRLREIAADLLARGAAAAEIVTADLAAMEAIESHVDAIRSRFGEPDEILIAYGLLGQMPKTMTDLSQARRLLDTNLTSAALWTLALLKNRRADAPLSLVALASVAGDRGRAKNPVYDASKGGLDVFLQGLQKTYDGTAVHILIVKPGPVDTPMTASLEKKPFLVSPDRVAADICRAVLRRRRILYTPWIWRPIMLIIRHLPWFVFRRLQI</sequence>
<accession>A0A5J6N6A7</accession>
<evidence type="ECO:0000256" key="1">
    <source>
        <dbReference type="ARBA" id="ARBA00006484"/>
    </source>
</evidence>
<comment type="similarity">
    <text evidence="1">Belongs to the short-chain dehydrogenases/reductases (SDR) family.</text>
</comment>
<name>A0A5J6N6A7_9PROT</name>
<dbReference type="InterPro" id="IPR002347">
    <property type="entry name" value="SDR_fam"/>
</dbReference>
<dbReference type="Proteomes" id="UP000325797">
    <property type="component" value="Chromosome"/>
</dbReference>
<dbReference type="AlphaFoldDB" id="A0A5J6N6A7"/>
<gene>
    <name evidence="3" type="ORF">FRZ61_49820</name>
</gene>
<dbReference type="Gene3D" id="3.40.50.720">
    <property type="entry name" value="NAD(P)-binding Rossmann-like Domain"/>
    <property type="match status" value="1"/>
</dbReference>
<evidence type="ECO:0000313" key="3">
    <source>
        <dbReference type="EMBL" id="QEX25037.1"/>
    </source>
</evidence>
<reference evidence="3 4" key="1">
    <citation type="submission" date="2019-08" db="EMBL/GenBank/DDBJ databases">
        <title>Hyperibacter terrae gen. nov., sp. nov. and Hyperibacter viscosus sp. nov., two new members in the family Rhodospirillaceae isolated from the rhizosphere of Hypericum perforatum.</title>
        <authorList>
            <person name="Noviana Z."/>
        </authorList>
    </citation>
    <scope>NUCLEOTIDE SEQUENCE [LARGE SCALE GENOMIC DNA]</scope>
    <source>
        <strain evidence="3 4">R5959</strain>
    </source>
</reference>
<dbReference type="EMBL" id="CP042582">
    <property type="protein sequence ID" value="QEX25037.1"/>
    <property type="molecule type" value="Genomic_DNA"/>
</dbReference>
<dbReference type="KEGG" id="hadh:FRZ61_49820"/>
<dbReference type="RefSeq" id="WP_151120330.1">
    <property type="nucleotide sequence ID" value="NZ_CP042582.1"/>
</dbReference>
<keyword evidence="4" id="KW-1185">Reference proteome</keyword>
<protein>
    <submittedName>
        <fullName evidence="3">Short-chain dehydrogenase</fullName>
    </submittedName>
</protein>
<dbReference type="GO" id="GO:0016491">
    <property type="term" value="F:oxidoreductase activity"/>
    <property type="evidence" value="ECO:0007669"/>
    <property type="project" value="UniProtKB-KW"/>
</dbReference>